<keyword evidence="2" id="KW-1133">Transmembrane helix</keyword>
<dbReference type="InParanoid" id="A0A165L3B8"/>
<evidence type="ECO:0000256" key="2">
    <source>
        <dbReference type="SAM" id="Phobius"/>
    </source>
</evidence>
<reference evidence="3 4" key="1">
    <citation type="journal article" date="2016" name="Mol. Biol. Evol.">
        <title>Comparative Genomics of Early-Diverging Mushroom-Forming Fungi Provides Insights into the Origins of Lignocellulose Decay Capabilities.</title>
        <authorList>
            <person name="Nagy L.G."/>
            <person name="Riley R."/>
            <person name="Tritt A."/>
            <person name="Adam C."/>
            <person name="Daum C."/>
            <person name="Floudas D."/>
            <person name="Sun H."/>
            <person name="Yadav J.S."/>
            <person name="Pangilinan J."/>
            <person name="Larsson K.H."/>
            <person name="Matsuura K."/>
            <person name="Barry K."/>
            <person name="Labutti K."/>
            <person name="Kuo R."/>
            <person name="Ohm R.A."/>
            <person name="Bhattacharya S.S."/>
            <person name="Shirouzu T."/>
            <person name="Yoshinaga Y."/>
            <person name="Martin F.M."/>
            <person name="Grigoriev I.V."/>
            <person name="Hibbett D.S."/>
        </authorList>
    </citation>
    <scope>NUCLEOTIDE SEQUENCE [LARGE SCALE GENOMIC DNA]</scope>
    <source>
        <strain evidence="3 4">HHB12029</strain>
    </source>
</reference>
<keyword evidence="2" id="KW-0472">Membrane</keyword>
<feature type="transmembrane region" description="Helical" evidence="2">
    <location>
        <begin position="132"/>
        <end position="154"/>
    </location>
</feature>
<evidence type="ECO:0000256" key="1">
    <source>
        <dbReference type="SAM" id="MobiDB-lite"/>
    </source>
</evidence>
<evidence type="ECO:0008006" key="5">
    <source>
        <dbReference type="Google" id="ProtNLM"/>
    </source>
</evidence>
<keyword evidence="4" id="KW-1185">Reference proteome</keyword>
<feature type="transmembrane region" description="Helical" evidence="2">
    <location>
        <begin position="48"/>
        <end position="71"/>
    </location>
</feature>
<dbReference type="OrthoDB" id="2751465at2759"/>
<evidence type="ECO:0000313" key="4">
    <source>
        <dbReference type="Proteomes" id="UP000077266"/>
    </source>
</evidence>
<gene>
    <name evidence="3" type="ORF">EXIGLDRAFT_764578</name>
</gene>
<dbReference type="STRING" id="1314781.A0A165L3B8"/>
<feature type="transmembrane region" description="Helical" evidence="2">
    <location>
        <begin position="161"/>
        <end position="183"/>
    </location>
</feature>
<feature type="compositionally biased region" description="Polar residues" evidence="1">
    <location>
        <begin position="363"/>
        <end position="381"/>
    </location>
</feature>
<keyword evidence="2" id="KW-0812">Transmembrane</keyword>
<proteinExistence type="predicted"/>
<feature type="transmembrane region" description="Helical" evidence="2">
    <location>
        <begin position="203"/>
        <end position="226"/>
    </location>
</feature>
<dbReference type="EMBL" id="KV425932">
    <property type="protein sequence ID" value="KZV97287.1"/>
    <property type="molecule type" value="Genomic_DNA"/>
</dbReference>
<sequence length="381" mass="40961">MPMDVESLPMPPPTIVAYGVIYPADESAAGPFSLAAVQTHTAPGVAEALVAVFMETLLFGAFLIIAERCAVVLHRHRRLTSSYVYISSTFLLLAGLVTARFIVDVSRAIYAFTNPLDGGGIDLGSFKGPNTVVNNALLVSVVVISDIFLIFRCYMMWRDKLVLVGVPVLLTMATLGMGVYSVHQTSRLASDAPLDAGSQSLNAFLYFALGTNIACTFLVVFRMWLVQRKAQTQSRSSSSRSSSSHRGAVDFATVASESVFAYTILLAVEIATSATASFTSVVFANMICPTIGLVFSHLIIRVLKDSNIAGDVSRIYGRRSSQVLSGRLATGVRSVLPNEHEAQTQVRIQLETSVHRDTESHAQESTSKVNLSRPGTSGSSL</sequence>
<dbReference type="Proteomes" id="UP000077266">
    <property type="component" value="Unassembled WGS sequence"/>
</dbReference>
<accession>A0A165L3B8</accession>
<dbReference type="AlphaFoldDB" id="A0A165L3B8"/>
<feature type="transmembrane region" description="Helical" evidence="2">
    <location>
        <begin position="247"/>
        <end position="268"/>
    </location>
</feature>
<feature type="transmembrane region" description="Helical" evidence="2">
    <location>
        <begin position="280"/>
        <end position="300"/>
    </location>
</feature>
<name>A0A165L3B8_EXIGL</name>
<organism evidence="3 4">
    <name type="scientific">Exidia glandulosa HHB12029</name>
    <dbReference type="NCBI Taxonomy" id="1314781"/>
    <lineage>
        <taxon>Eukaryota</taxon>
        <taxon>Fungi</taxon>
        <taxon>Dikarya</taxon>
        <taxon>Basidiomycota</taxon>
        <taxon>Agaricomycotina</taxon>
        <taxon>Agaricomycetes</taxon>
        <taxon>Auriculariales</taxon>
        <taxon>Exidiaceae</taxon>
        <taxon>Exidia</taxon>
    </lineage>
</organism>
<feature type="transmembrane region" description="Helical" evidence="2">
    <location>
        <begin position="83"/>
        <end position="103"/>
    </location>
</feature>
<protein>
    <recommendedName>
        <fullName evidence="5">G-protein coupled receptors family 1 profile domain-containing protein</fullName>
    </recommendedName>
</protein>
<feature type="region of interest" description="Disordered" evidence="1">
    <location>
        <begin position="354"/>
        <end position="381"/>
    </location>
</feature>
<evidence type="ECO:0000313" key="3">
    <source>
        <dbReference type="EMBL" id="KZV97287.1"/>
    </source>
</evidence>